<evidence type="ECO:0000313" key="3">
    <source>
        <dbReference type="Proteomes" id="UP000324832"/>
    </source>
</evidence>
<evidence type="ECO:0000313" key="2">
    <source>
        <dbReference type="EMBL" id="VVC90498.1"/>
    </source>
</evidence>
<reference evidence="2 3" key="1">
    <citation type="submission" date="2017-07" db="EMBL/GenBank/DDBJ databases">
        <authorList>
            <person name="Talla V."/>
            <person name="Backstrom N."/>
        </authorList>
    </citation>
    <scope>NUCLEOTIDE SEQUENCE [LARGE SCALE GENOMIC DNA]</scope>
</reference>
<dbReference type="PROSITE" id="PS51257">
    <property type="entry name" value="PROKAR_LIPOPROTEIN"/>
    <property type="match status" value="1"/>
</dbReference>
<keyword evidence="1" id="KW-1133">Transmembrane helix</keyword>
<proteinExistence type="predicted"/>
<sequence length="114" mass="12969">MGNQNRPKTDLCFSAVKWCLCACVLVGCGYILMRQQQLEQRIQALEERQLMMEMLSRPASVERKIEPPKREKRDVADCVCPAAYRVGQVAEQKAEQSVGQARALGESEGRYHLR</sequence>
<dbReference type="Proteomes" id="UP000324832">
    <property type="component" value="Unassembled WGS sequence"/>
</dbReference>
<evidence type="ECO:0000256" key="1">
    <source>
        <dbReference type="SAM" id="Phobius"/>
    </source>
</evidence>
<organism evidence="2 3">
    <name type="scientific">Leptidea sinapis</name>
    <dbReference type="NCBI Taxonomy" id="189913"/>
    <lineage>
        <taxon>Eukaryota</taxon>
        <taxon>Metazoa</taxon>
        <taxon>Ecdysozoa</taxon>
        <taxon>Arthropoda</taxon>
        <taxon>Hexapoda</taxon>
        <taxon>Insecta</taxon>
        <taxon>Pterygota</taxon>
        <taxon>Neoptera</taxon>
        <taxon>Endopterygota</taxon>
        <taxon>Lepidoptera</taxon>
        <taxon>Glossata</taxon>
        <taxon>Ditrysia</taxon>
        <taxon>Papilionoidea</taxon>
        <taxon>Pieridae</taxon>
        <taxon>Dismorphiinae</taxon>
        <taxon>Leptidea</taxon>
    </lineage>
</organism>
<protein>
    <submittedName>
        <fullName evidence="2">Uncharacterized protein</fullName>
    </submittedName>
</protein>
<feature type="transmembrane region" description="Helical" evidence="1">
    <location>
        <begin position="15"/>
        <end position="33"/>
    </location>
</feature>
<keyword evidence="1" id="KW-0472">Membrane</keyword>
<accession>A0A5E4PZ66</accession>
<dbReference type="EMBL" id="FZQP02000804">
    <property type="protein sequence ID" value="VVC90498.1"/>
    <property type="molecule type" value="Genomic_DNA"/>
</dbReference>
<keyword evidence="1" id="KW-0812">Transmembrane</keyword>
<gene>
    <name evidence="2" type="ORF">LSINAPIS_LOCUS3390</name>
</gene>
<dbReference type="AlphaFoldDB" id="A0A5E4PZ66"/>
<name>A0A5E4PZ66_9NEOP</name>
<keyword evidence="3" id="KW-1185">Reference proteome</keyword>